<evidence type="ECO:0000313" key="4">
    <source>
        <dbReference type="Proteomes" id="UP000078463"/>
    </source>
</evidence>
<dbReference type="Gene3D" id="1.10.260.40">
    <property type="entry name" value="lambda repressor-like DNA-binding domains"/>
    <property type="match status" value="1"/>
</dbReference>
<keyword evidence="1" id="KW-0238">DNA-binding</keyword>
<dbReference type="InterPro" id="IPR013430">
    <property type="entry name" value="Toxin_antidote_HigA"/>
</dbReference>
<dbReference type="InterPro" id="IPR001387">
    <property type="entry name" value="Cro/C1-type_HTH"/>
</dbReference>
<dbReference type="PANTHER" id="PTHR36924">
    <property type="entry name" value="ANTITOXIN HIGA-1"/>
    <property type="match status" value="1"/>
</dbReference>
<dbReference type="STRING" id="1743168.A8O14_03810"/>
<evidence type="ECO:0000259" key="2">
    <source>
        <dbReference type="PROSITE" id="PS50943"/>
    </source>
</evidence>
<dbReference type="PROSITE" id="PS50943">
    <property type="entry name" value="HTH_CROC1"/>
    <property type="match status" value="1"/>
</dbReference>
<accession>A0A191UEC5</accession>
<feature type="domain" description="HTH cro/C1-type" evidence="2">
    <location>
        <begin position="21"/>
        <end position="69"/>
    </location>
</feature>
<dbReference type="GO" id="GO:0003677">
    <property type="term" value="F:DNA binding"/>
    <property type="evidence" value="ECO:0007669"/>
    <property type="project" value="UniProtKB-KW"/>
</dbReference>
<gene>
    <name evidence="3" type="ORF">A8O14_03810</name>
</gene>
<keyword evidence="4" id="KW-1185">Reference proteome</keyword>
<dbReference type="NCBIfam" id="TIGR02607">
    <property type="entry name" value="antidote_HigA"/>
    <property type="match status" value="1"/>
</dbReference>
<dbReference type="KEGG" id="pwu:A8O14_03810"/>
<sequence length="100" mass="11220">MRKRSPTHPGAILREDVFPTLGISVTEFAKHLGISRQTLHAVLAEKSSITPELALRIGTFLGNGPQLWIEMQSKYDLWQAELKLKKVLPKITLFKDLLAA</sequence>
<dbReference type="SUPFAM" id="SSF47413">
    <property type="entry name" value="lambda repressor-like DNA-binding domains"/>
    <property type="match status" value="1"/>
</dbReference>
<dbReference type="PANTHER" id="PTHR36924:SF1">
    <property type="entry name" value="ANTITOXIN HIGA-1"/>
    <property type="match status" value="1"/>
</dbReference>
<name>A0A191UEC5_9BURK</name>
<dbReference type="RefSeq" id="WP_068948301.1">
    <property type="nucleotide sequence ID" value="NZ_CP015922.1"/>
</dbReference>
<dbReference type="Proteomes" id="UP000078463">
    <property type="component" value="Chromosome"/>
</dbReference>
<protein>
    <submittedName>
        <fullName evidence="3">Addiction module antidote protein, HigA family</fullName>
    </submittedName>
</protein>
<evidence type="ECO:0000313" key="3">
    <source>
        <dbReference type="EMBL" id="ANI99297.1"/>
    </source>
</evidence>
<dbReference type="OrthoDB" id="5297543at2"/>
<reference evidence="4" key="1">
    <citation type="submission" date="2016-05" db="EMBL/GenBank/DDBJ databases">
        <title>Polynucleobacter sp. QLW-P1FAT50C-4 genome.</title>
        <authorList>
            <person name="Hahn M.W."/>
        </authorList>
    </citation>
    <scope>NUCLEOTIDE SEQUENCE [LARGE SCALE GENOMIC DNA]</scope>
    <source>
        <strain evidence="4">QLW-P1FAT50C-4</strain>
    </source>
</reference>
<proteinExistence type="predicted"/>
<dbReference type="EMBL" id="CP015922">
    <property type="protein sequence ID" value="ANI99297.1"/>
    <property type="molecule type" value="Genomic_DNA"/>
</dbReference>
<dbReference type="CDD" id="cd00093">
    <property type="entry name" value="HTH_XRE"/>
    <property type="match status" value="1"/>
</dbReference>
<organism evidence="3 4">
    <name type="scientific">Polynucleobacter wuianus</name>
    <dbReference type="NCBI Taxonomy" id="1743168"/>
    <lineage>
        <taxon>Bacteria</taxon>
        <taxon>Pseudomonadati</taxon>
        <taxon>Pseudomonadota</taxon>
        <taxon>Betaproteobacteria</taxon>
        <taxon>Burkholderiales</taxon>
        <taxon>Burkholderiaceae</taxon>
        <taxon>Polynucleobacter</taxon>
    </lineage>
</organism>
<dbReference type="AlphaFoldDB" id="A0A191UEC5"/>
<dbReference type="InterPro" id="IPR010982">
    <property type="entry name" value="Lambda_DNA-bd_dom_sf"/>
</dbReference>
<dbReference type="Pfam" id="PF01381">
    <property type="entry name" value="HTH_3"/>
    <property type="match status" value="1"/>
</dbReference>
<evidence type="ECO:0000256" key="1">
    <source>
        <dbReference type="ARBA" id="ARBA00023125"/>
    </source>
</evidence>